<protein>
    <submittedName>
        <fullName evidence="1">Uncharacterized protein</fullName>
    </submittedName>
</protein>
<dbReference type="Proteomes" id="UP000483379">
    <property type="component" value="Unassembled WGS sequence"/>
</dbReference>
<keyword evidence="2" id="KW-1185">Reference proteome</keyword>
<name>A0A6M0K1N1_9GAMM</name>
<reference evidence="1 2" key="1">
    <citation type="submission" date="2020-02" db="EMBL/GenBank/DDBJ databases">
        <title>Genome sequences of Thiorhodococcus mannitoliphagus and Thiorhodococcus minor, purple sulfur photosynthetic bacteria in the gammaproteobacterial family, Chromatiaceae.</title>
        <authorList>
            <person name="Aviles F.A."/>
            <person name="Meyer T.E."/>
            <person name="Kyndt J.A."/>
        </authorList>
    </citation>
    <scope>NUCLEOTIDE SEQUENCE [LARGE SCALE GENOMIC DNA]</scope>
    <source>
        <strain evidence="1 2">DSM 11518</strain>
    </source>
</reference>
<gene>
    <name evidence="1" type="ORF">G3446_15630</name>
</gene>
<comment type="caution">
    <text evidence="1">The sequence shown here is derived from an EMBL/GenBank/DDBJ whole genome shotgun (WGS) entry which is preliminary data.</text>
</comment>
<dbReference type="RefSeq" id="WP_164453761.1">
    <property type="nucleotide sequence ID" value="NZ_JAAIJQ010000046.1"/>
</dbReference>
<accession>A0A6M0K1N1</accession>
<dbReference type="EMBL" id="JAAIJQ010000046">
    <property type="protein sequence ID" value="NEV63299.1"/>
    <property type="molecule type" value="Genomic_DNA"/>
</dbReference>
<organism evidence="1 2">
    <name type="scientific">Thiorhodococcus minor</name>
    <dbReference type="NCBI Taxonomy" id="57489"/>
    <lineage>
        <taxon>Bacteria</taxon>
        <taxon>Pseudomonadati</taxon>
        <taxon>Pseudomonadota</taxon>
        <taxon>Gammaproteobacteria</taxon>
        <taxon>Chromatiales</taxon>
        <taxon>Chromatiaceae</taxon>
        <taxon>Thiorhodococcus</taxon>
    </lineage>
</organism>
<evidence type="ECO:0000313" key="2">
    <source>
        <dbReference type="Proteomes" id="UP000483379"/>
    </source>
</evidence>
<evidence type="ECO:0000313" key="1">
    <source>
        <dbReference type="EMBL" id="NEV63299.1"/>
    </source>
</evidence>
<dbReference type="AlphaFoldDB" id="A0A6M0K1N1"/>
<sequence length="74" mass="8319">MGRLTPESSRRASTAVGVWAYTAERYAMTRGCTLTERPTELEGSGQGWEQHLVFCQDGSHMRVQCRYGDCTAHH</sequence>
<proteinExistence type="predicted"/>